<dbReference type="EMBL" id="CP002999">
    <property type="protein sequence ID" value="AEM70590.1"/>
    <property type="molecule type" value="Genomic_DNA"/>
</dbReference>
<protein>
    <submittedName>
        <fullName evidence="2">Uncharacterized protein</fullName>
    </submittedName>
</protein>
<proteinExistence type="predicted"/>
<reference evidence="3" key="1">
    <citation type="submission" date="2011-08" db="EMBL/GenBank/DDBJ databases">
        <title>The complete genome of Muricauda ruestringensis DSM 13258.</title>
        <authorList>
            <person name="Lucas S."/>
            <person name="Han J."/>
            <person name="Lapidus A."/>
            <person name="Bruce D."/>
            <person name="Goodwin L."/>
            <person name="Pitluck S."/>
            <person name="Peters L."/>
            <person name="Kyrpides N."/>
            <person name="Mavromatis K."/>
            <person name="Ivanova N."/>
            <person name="Ovchinnikova G."/>
            <person name="Teshima H."/>
            <person name="Detter J.C."/>
            <person name="Tapia R."/>
            <person name="Han C."/>
            <person name="Land M."/>
            <person name="Hauser L."/>
            <person name="Markowitz V."/>
            <person name="Cheng J.-F."/>
            <person name="Hugenholtz P."/>
            <person name="Woyke T."/>
            <person name="Wu D."/>
            <person name="Spring S."/>
            <person name="Schroeder M."/>
            <person name="Brambilla E."/>
            <person name="Klenk H.-P."/>
            <person name="Eisen J.A."/>
        </authorList>
    </citation>
    <scope>NUCLEOTIDE SEQUENCE [LARGE SCALE GENOMIC DNA]</scope>
    <source>
        <strain evidence="3">DSM 13258 / LMG 19739 / B1</strain>
    </source>
</reference>
<dbReference type="STRING" id="886377.Murru_1549"/>
<dbReference type="AlphaFoldDB" id="G2PQJ5"/>
<accession>G2PQJ5</accession>
<dbReference type="Proteomes" id="UP000008908">
    <property type="component" value="Chromosome"/>
</dbReference>
<sequence length="48" mass="5734">MIHHKKNSKKRYLLQFSPFFWRLGNIRTETNNNDHQISPVFSDGTESN</sequence>
<evidence type="ECO:0000313" key="3">
    <source>
        <dbReference type="Proteomes" id="UP000008908"/>
    </source>
</evidence>
<name>G2PQJ5_ALLRU</name>
<keyword evidence="3" id="KW-1185">Reference proteome</keyword>
<evidence type="ECO:0000313" key="2">
    <source>
        <dbReference type="EMBL" id="AEM70590.1"/>
    </source>
</evidence>
<gene>
    <name evidence="2" type="ordered locus">Murru_1549</name>
</gene>
<evidence type="ECO:0000256" key="1">
    <source>
        <dbReference type="SAM" id="MobiDB-lite"/>
    </source>
</evidence>
<feature type="region of interest" description="Disordered" evidence="1">
    <location>
        <begin position="29"/>
        <end position="48"/>
    </location>
</feature>
<dbReference type="HOGENOM" id="CLU_3155006_0_0_10"/>
<organism evidence="2 3">
    <name type="scientific">Allomuricauda ruestringensis (strain DSM 13258 / CIP 107369 / LMG 19739 / B1)</name>
    <name type="common">Muricauda ruestringensis</name>
    <dbReference type="NCBI Taxonomy" id="886377"/>
    <lineage>
        <taxon>Bacteria</taxon>
        <taxon>Pseudomonadati</taxon>
        <taxon>Bacteroidota</taxon>
        <taxon>Flavobacteriia</taxon>
        <taxon>Flavobacteriales</taxon>
        <taxon>Flavobacteriaceae</taxon>
        <taxon>Flagellimonas</taxon>
    </lineage>
</organism>
<dbReference type="KEGG" id="mrs:Murru_1549"/>
<reference evidence="2 3" key="2">
    <citation type="journal article" date="2012" name="Stand. Genomic Sci.">
        <title>Complete genome sequence of the facultatively anaerobic, appendaged bacterium Muricauda ruestringensis type strain (B1(T)).</title>
        <authorList>
            <person name="Huntemann M."/>
            <person name="Teshima H."/>
            <person name="Lapidus A."/>
            <person name="Nolan M."/>
            <person name="Lucas S."/>
            <person name="Hammon N."/>
            <person name="Deshpande S."/>
            <person name="Cheng J.F."/>
            <person name="Tapia R."/>
            <person name="Goodwin L.A."/>
            <person name="Pitluck S."/>
            <person name="Liolios K."/>
            <person name="Pagani I."/>
            <person name="Ivanova N."/>
            <person name="Mavromatis K."/>
            <person name="Mikhailova N."/>
            <person name="Pati A."/>
            <person name="Chen A."/>
            <person name="Palaniappan K."/>
            <person name="Land M."/>
            <person name="Hauser L."/>
            <person name="Pan C."/>
            <person name="Brambilla E.M."/>
            <person name="Rohde M."/>
            <person name="Spring S."/>
            <person name="Goker M."/>
            <person name="Detter J.C."/>
            <person name="Bristow J."/>
            <person name="Eisen J.A."/>
            <person name="Markowitz V."/>
            <person name="Hugenholtz P."/>
            <person name="Kyrpides N.C."/>
            <person name="Klenk H.P."/>
            <person name="Woyke T."/>
        </authorList>
    </citation>
    <scope>NUCLEOTIDE SEQUENCE [LARGE SCALE GENOMIC DNA]</scope>
    <source>
        <strain evidence="3">DSM 13258 / LMG 19739 / B1</strain>
    </source>
</reference>